<evidence type="ECO:0000256" key="1">
    <source>
        <dbReference type="ARBA" id="ARBA00023224"/>
    </source>
</evidence>
<feature type="domain" description="Methyl-accepting transducer" evidence="4">
    <location>
        <begin position="129"/>
        <end position="372"/>
    </location>
</feature>
<reference evidence="5 6" key="1">
    <citation type="submission" date="2023-08" db="EMBL/GenBank/DDBJ databases">
        <title>The draft genome sequence of Paracraurococcus sp. LOR1-02.</title>
        <authorList>
            <person name="Kingkaew E."/>
            <person name="Tanasupawat S."/>
        </authorList>
    </citation>
    <scope>NUCLEOTIDE SEQUENCE [LARGE SCALE GENOMIC DNA]</scope>
    <source>
        <strain evidence="5 6">LOR1-02</strain>
    </source>
</reference>
<keyword evidence="3" id="KW-0472">Membrane</keyword>
<dbReference type="InterPro" id="IPR004089">
    <property type="entry name" value="MCPsignal_dom"/>
</dbReference>
<protein>
    <submittedName>
        <fullName evidence="5">Methyl-accepting chemotaxis protein</fullName>
    </submittedName>
</protein>
<feature type="transmembrane region" description="Helical" evidence="3">
    <location>
        <begin position="35"/>
        <end position="56"/>
    </location>
</feature>
<evidence type="ECO:0000256" key="2">
    <source>
        <dbReference type="PROSITE-ProRule" id="PRU00284"/>
    </source>
</evidence>
<dbReference type="PROSITE" id="PS50111">
    <property type="entry name" value="CHEMOTAXIS_TRANSDUC_2"/>
    <property type="match status" value="1"/>
</dbReference>
<dbReference type="EMBL" id="JAUTWS010000064">
    <property type="protein sequence ID" value="MDO9712964.1"/>
    <property type="molecule type" value="Genomic_DNA"/>
</dbReference>
<dbReference type="SUPFAM" id="SSF58104">
    <property type="entry name" value="Methyl-accepting chemotaxis protein (MCP) signaling domain"/>
    <property type="match status" value="1"/>
</dbReference>
<proteinExistence type="predicted"/>
<keyword evidence="3" id="KW-1133">Transmembrane helix</keyword>
<dbReference type="Pfam" id="PF00015">
    <property type="entry name" value="MCPsignal"/>
    <property type="match status" value="1"/>
</dbReference>
<dbReference type="RefSeq" id="WP_305107824.1">
    <property type="nucleotide sequence ID" value="NZ_JAUTWS010000064.1"/>
</dbReference>
<accession>A0ABT9EA31</accession>
<keyword evidence="3" id="KW-0812">Transmembrane</keyword>
<evidence type="ECO:0000313" key="5">
    <source>
        <dbReference type="EMBL" id="MDO9712964.1"/>
    </source>
</evidence>
<dbReference type="PANTHER" id="PTHR32089">
    <property type="entry name" value="METHYL-ACCEPTING CHEMOTAXIS PROTEIN MCPB"/>
    <property type="match status" value="1"/>
</dbReference>
<sequence length="410" mass="42509">MSGHAYCKVASGEPGISTTASKTVRETRLSERQRLLCALLGFAGFLTASSVLTAGAPWITRILAAMGAICCFASMALVGQWAQAMSASRVPRHSDAPAAIAPLPTPAVAVGTGTANDLHTAMELFGSAIIDQVDTSIAAVVEENRQMREMAAEMAGAAQQANDQFKQSMMQASDAEQSIERLRTIGDGLSGAVGVIDREVEGTVRVIKEAMHQAGSTRQCVDTMANLAQEVADTVGLISDIASQIRMLALNAAIEAAKANEAGKGFAVVAAEVKQLAAQTASATEVIGGRIASMRQTTNVSVVALRDLLDTITTVDTASGRITAALQEQQALTREVSGSLGDMHGAVFSLSREIREAAQIAANSGMLAEMVLDTASQVDGHMVGLRGRLQQIGDGMTGGAEPASRDAAIL</sequence>
<organism evidence="5 6">
    <name type="scientific">Paracraurococcus lichenis</name>
    <dbReference type="NCBI Taxonomy" id="3064888"/>
    <lineage>
        <taxon>Bacteria</taxon>
        <taxon>Pseudomonadati</taxon>
        <taxon>Pseudomonadota</taxon>
        <taxon>Alphaproteobacteria</taxon>
        <taxon>Acetobacterales</taxon>
        <taxon>Roseomonadaceae</taxon>
        <taxon>Paracraurococcus</taxon>
    </lineage>
</organism>
<dbReference type="Proteomes" id="UP001243009">
    <property type="component" value="Unassembled WGS sequence"/>
</dbReference>
<keyword evidence="1 2" id="KW-0807">Transducer</keyword>
<comment type="caution">
    <text evidence="5">The sequence shown here is derived from an EMBL/GenBank/DDBJ whole genome shotgun (WGS) entry which is preliminary data.</text>
</comment>
<dbReference type="Gene3D" id="1.10.287.950">
    <property type="entry name" value="Methyl-accepting chemotaxis protein"/>
    <property type="match status" value="1"/>
</dbReference>
<keyword evidence="6" id="KW-1185">Reference proteome</keyword>
<evidence type="ECO:0000259" key="4">
    <source>
        <dbReference type="PROSITE" id="PS50111"/>
    </source>
</evidence>
<evidence type="ECO:0000313" key="6">
    <source>
        <dbReference type="Proteomes" id="UP001243009"/>
    </source>
</evidence>
<dbReference type="PANTHER" id="PTHR32089:SF112">
    <property type="entry name" value="LYSOZYME-LIKE PROTEIN-RELATED"/>
    <property type="match status" value="1"/>
</dbReference>
<gene>
    <name evidence="5" type="ORF">Q7A36_31845</name>
</gene>
<name>A0ABT9EA31_9PROT</name>
<dbReference type="SMART" id="SM00283">
    <property type="entry name" value="MA"/>
    <property type="match status" value="1"/>
</dbReference>
<evidence type="ECO:0000256" key="3">
    <source>
        <dbReference type="SAM" id="Phobius"/>
    </source>
</evidence>